<evidence type="ECO:0000256" key="1">
    <source>
        <dbReference type="ARBA" id="ARBA00022598"/>
    </source>
</evidence>
<comment type="pathway">
    <text evidence="7">Purine metabolism; AMP biosynthesis via de novo pathway; AMP from IMP: step 1/2.</text>
</comment>
<feature type="binding site" description="in other chain" evidence="7">
    <location>
        <position position="448"/>
    </location>
    <ligand>
        <name>IMP</name>
        <dbReference type="ChEBI" id="CHEBI:58053"/>
        <note>ligand shared between dimeric partners</note>
    </ligand>
</feature>
<feature type="binding site" description="in other chain" evidence="7">
    <location>
        <position position="376"/>
    </location>
    <ligand>
        <name>IMP</name>
        <dbReference type="ChEBI" id="CHEBI:58053"/>
        <note>ligand shared between dimeric partners</note>
    </ligand>
</feature>
<evidence type="ECO:0000256" key="5">
    <source>
        <dbReference type="ARBA" id="ARBA00022842"/>
    </source>
</evidence>
<evidence type="ECO:0000313" key="10">
    <source>
        <dbReference type="Proteomes" id="UP000039660"/>
    </source>
</evidence>
<dbReference type="SUPFAM" id="SSF52540">
    <property type="entry name" value="P-loop containing nucleoside triphosphate hydrolases"/>
    <property type="match status" value="2"/>
</dbReference>
<feature type="binding site" evidence="7">
    <location>
        <begin position="221"/>
        <end position="223"/>
    </location>
    <ligand>
        <name>GTP</name>
        <dbReference type="ChEBI" id="CHEBI:37565"/>
    </ligand>
</feature>
<dbReference type="Pfam" id="PF00709">
    <property type="entry name" value="Adenylsucc_synt"/>
    <property type="match status" value="2"/>
</dbReference>
<dbReference type="GO" id="GO:0005525">
    <property type="term" value="F:GTP binding"/>
    <property type="evidence" value="ECO:0007669"/>
    <property type="project" value="UniProtKB-UniRule"/>
</dbReference>
<name>A0A0T7FYV9_NEOGA</name>
<evidence type="ECO:0000256" key="2">
    <source>
        <dbReference type="ARBA" id="ARBA00022723"/>
    </source>
</evidence>
<protein>
    <recommendedName>
        <fullName evidence="7">Adenylosuccinate synthetase</fullName>
        <shortName evidence="7">AMPSase</shortName>
        <shortName evidence="7">AdSS</shortName>
        <ecNumber evidence="7">6.3.4.4</ecNumber>
    </recommendedName>
    <alternativeName>
        <fullName evidence="7">IMP--aspartate ligase</fullName>
    </alternativeName>
</protein>
<dbReference type="Gene3D" id="3.40.440.10">
    <property type="entry name" value="Adenylosuccinate Synthetase, subunit A, domain 1"/>
    <property type="match status" value="2"/>
</dbReference>
<dbReference type="Gene3D" id="3.90.170.10">
    <property type="entry name" value="Adenylosuccinate Synthetase, subunit A, domain 3"/>
    <property type="match status" value="1"/>
</dbReference>
<feature type="binding site" description="in other chain" evidence="7">
    <location>
        <position position="361"/>
    </location>
    <ligand>
        <name>IMP</name>
        <dbReference type="ChEBI" id="CHEBI:58053"/>
        <note>ligand shared between dimeric partners</note>
    </ligand>
</feature>
<dbReference type="InterPro" id="IPR042109">
    <property type="entry name" value="Adenylosuccinate_synth_dom1"/>
</dbReference>
<keyword evidence="4 7" id="KW-0658">Purine biosynthesis</keyword>
<dbReference type="OrthoDB" id="5524039at2"/>
<dbReference type="InterPro" id="IPR042111">
    <property type="entry name" value="Adenylosuccinate_synth_dom3"/>
</dbReference>
<feature type="binding site" description="in other chain" evidence="7">
    <location>
        <begin position="219"/>
        <end position="222"/>
    </location>
    <ligand>
        <name>IMP</name>
        <dbReference type="ChEBI" id="CHEBI:58053"/>
        <note>ligand shared between dimeric partners</note>
    </ligand>
</feature>
<evidence type="ECO:0000256" key="4">
    <source>
        <dbReference type="ARBA" id="ARBA00022755"/>
    </source>
</evidence>
<keyword evidence="3 7" id="KW-0547">Nucleotide-binding</keyword>
<dbReference type="GO" id="GO:0046040">
    <property type="term" value="P:IMP metabolic process"/>
    <property type="evidence" value="ECO:0007669"/>
    <property type="project" value="TreeGrafter"/>
</dbReference>
<evidence type="ECO:0000256" key="6">
    <source>
        <dbReference type="ARBA" id="ARBA00023134"/>
    </source>
</evidence>
<keyword evidence="7" id="KW-0963">Cytoplasm</keyword>
<evidence type="ECO:0000313" key="11">
    <source>
        <dbReference type="Proteomes" id="UP000046176"/>
    </source>
</evidence>
<keyword evidence="5 7" id="KW-0460">Magnesium</keyword>
<reference evidence="10 11" key="1">
    <citation type="submission" date="2014-08" db="EMBL/GenBank/DDBJ databases">
        <authorList>
            <person name="Chen Y.-H."/>
        </authorList>
    </citation>
    <scope>NUCLEOTIDE SEQUENCE [LARGE SCALE GENOMIC DNA]</scope>
</reference>
<dbReference type="GO" id="GO:0000287">
    <property type="term" value="F:magnesium ion binding"/>
    <property type="evidence" value="ECO:0007669"/>
    <property type="project" value="UniProtKB-UniRule"/>
</dbReference>
<dbReference type="InterPro" id="IPR027417">
    <property type="entry name" value="P-loop_NTPase"/>
</dbReference>
<dbReference type="EC" id="6.3.4.4" evidence="7"/>
<dbReference type="PANTHER" id="PTHR11846">
    <property type="entry name" value="ADENYLOSUCCINATE SYNTHETASE"/>
    <property type="match status" value="1"/>
</dbReference>
<feature type="binding site" evidence="7">
    <location>
        <position position="221"/>
    </location>
    <ligand>
        <name>Mg(2+)</name>
        <dbReference type="ChEBI" id="CHEBI:18420"/>
    </ligand>
</feature>
<dbReference type="AlphaFoldDB" id="A0A0T7FYV9"/>
<feature type="binding site" evidence="7">
    <location>
        <begin position="444"/>
        <end position="450"/>
    </location>
    <ligand>
        <name>substrate</name>
    </ligand>
</feature>
<evidence type="ECO:0000256" key="3">
    <source>
        <dbReference type="ARBA" id="ARBA00022741"/>
    </source>
</evidence>
<evidence type="ECO:0000256" key="7">
    <source>
        <dbReference type="HAMAP-Rule" id="MF_00011"/>
    </source>
</evidence>
<comment type="similarity">
    <text evidence="7">Belongs to the adenylosuccinate synthetase family.</text>
</comment>
<evidence type="ECO:0000313" key="9">
    <source>
        <dbReference type="EMBL" id="CDZ54287.1"/>
    </source>
</evidence>
<comment type="function">
    <text evidence="7">Plays an important role in the de novo pathway of purine nucleotide biosynthesis. Catalyzes the first committed step in the biosynthesis of AMP from IMP.</text>
</comment>
<dbReference type="Gene3D" id="3.40.50.300">
    <property type="entry name" value="P-loop containing nucleotide triphosphate hydrolases"/>
    <property type="match status" value="1"/>
</dbReference>
<dbReference type="GO" id="GO:0004019">
    <property type="term" value="F:adenylosuccinate synthase activity"/>
    <property type="evidence" value="ECO:0007669"/>
    <property type="project" value="UniProtKB-UniRule"/>
</dbReference>
<dbReference type="EMBL" id="CCRK01000020">
    <property type="protein sequence ID" value="CDZ54287.1"/>
    <property type="molecule type" value="Genomic_DNA"/>
</dbReference>
<dbReference type="Proteomes" id="UP000046176">
    <property type="component" value="Unassembled WGS sequence"/>
</dbReference>
<keyword evidence="2 7" id="KW-0479">Metal-binding</keyword>
<comment type="subunit">
    <text evidence="7">Homodimer.</text>
</comment>
<dbReference type="PANTHER" id="PTHR11846:SF0">
    <property type="entry name" value="ADENYLOSUCCINATE SYNTHETASE"/>
    <property type="match status" value="1"/>
</dbReference>
<dbReference type="Proteomes" id="UP000039660">
    <property type="component" value="Unassembled WGS sequence"/>
</dbReference>
<comment type="caution">
    <text evidence="7">Lacks conserved residue(s) required for the propagation of feature annotation.</text>
</comment>
<dbReference type="GO" id="GO:0044208">
    <property type="term" value="P:'de novo' AMP biosynthetic process"/>
    <property type="evidence" value="ECO:0007669"/>
    <property type="project" value="UniProtKB-UniRule"/>
</dbReference>
<organism evidence="8 11">
    <name type="scientific">Neorhizobium galegae bv. officinalis</name>
    <dbReference type="NCBI Taxonomy" id="323656"/>
    <lineage>
        <taxon>Bacteria</taxon>
        <taxon>Pseudomonadati</taxon>
        <taxon>Pseudomonadota</taxon>
        <taxon>Alphaproteobacteria</taxon>
        <taxon>Hyphomicrobiales</taxon>
        <taxon>Rhizobiaceae</taxon>
        <taxon>Rhizobium/Agrobacterium group</taxon>
        <taxon>Neorhizobium</taxon>
    </lineage>
</organism>
<comment type="cofactor">
    <cofactor evidence="7">
        <name>Mg(2+)</name>
        <dbReference type="ChEBI" id="CHEBI:18420"/>
    </cofactor>
    <text evidence="7">Binds 1 Mg(2+) ion per subunit.</text>
</comment>
<dbReference type="RefSeq" id="WP_046638151.1">
    <property type="nucleotide sequence ID" value="NZ_CCRH01000020.1"/>
</dbReference>
<keyword evidence="6 7" id="KW-0342">GTP-binding</keyword>
<keyword evidence="1 7" id="KW-0436">Ligase</keyword>
<evidence type="ECO:0000313" key="8">
    <source>
        <dbReference type="EMBL" id="CDZ40174.1"/>
    </source>
</evidence>
<proteinExistence type="inferred from homology"/>
<gene>
    <name evidence="7" type="primary">purA</name>
    <name evidence="8" type="ORF">NGAL_HAMBI1145_52620</name>
    <name evidence="9" type="ORF">NGAL_HAMBI1189_54210</name>
</gene>
<feature type="active site" description="Proton donor" evidence="7">
    <location>
        <position position="222"/>
    </location>
</feature>
<feature type="binding site" evidence="7">
    <location>
        <position position="450"/>
    </location>
    <ligand>
        <name>GTP</name>
        <dbReference type="ChEBI" id="CHEBI:37565"/>
    </ligand>
</feature>
<dbReference type="InterPro" id="IPR001114">
    <property type="entry name" value="Adenylosuccinate_synthetase"/>
</dbReference>
<dbReference type="SMART" id="SM00788">
    <property type="entry name" value="Adenylsucc_synt"/>
    <property type="match status" value="1"/>
</dbReference>
<dbReference type="HAMAP" id="MF_00011">
    <property type="entry name" value="Adenylosucc_synth"/>
    <property type="match status" value="1"/>
</dbReference>
<comment type="subcellular location">
    <subcellularLocation>
        <location evidence="7">Cytoplasm</location>
    </subcellularLocation>
</comment>
<feature type="binding site" description="in other chain" evidence="7">
    <location>
        <position position="300"/>
    </location>
    <ligand>
        <name>IMP</name>
        <dbReference type="ChEBI" id="CHEBI:58053"/>
        <note>ligand shared between dimeric partners</note>
    </ligand>
</feature>
<sequence>MGNVVLISGPISVGKSALVNEFEKRFGARRISTRQLLLQRNPQGDREALIKLGLELDESTSGRWVLDEFLDVARGDLEGQIWLIDAVRTLDQVQHFRQQLPGKVFHVHLTAPIGVLRKRYVERPAELQEFSSYDDARLHGTESNIDDLATVADCILDTHKNDAASLLARAASDLNLFPKTTERLVDVLVGAQFGSEGKGNICAHIAKDYQILMRVGGPNAGHKVSFPKYDYIQLPSGTLSNPDAKLLIGAGATLSVKQVLKEVRDLKLTGDRLSIDPQAVIIEDTDIETEMGSLEAIGSTKKGVGVATARKILGRGDKVYFDSPVRLARDLPELKEYVRCTKIELEKAYLRGDRILLEGTQGTDLSIHHGYYPWVTSRETTASGCLADAGIAPARVRRVIMVTRTYPIRVGGKSGPMMREIDFATIAERSGVSEAEIRGTEVGTVSGKKRRIGEFDWEQVRRSAVLNGATDIALTFADYIDASNKSATEYAMLTAETKKFVEELERVTGTDVTWITKGFGEDAIVIDRRGSKTENGN</sequence>
<accession>A0A0T7FYV9</accession>
<feature type="binding site" evidence="7">
    <location>
        <begin position="476"/>
        <end position="478"/>
    </location>
    <ligand>
        <name>GTP</name>
        <dbReference type="ChEBI" id="CHEBI:37565"/>
    </ligand>
</feature>
<dbReference type="EMBL" id="CCRH01000020">
    <property type="protein sequence ID" value="CDZ40174.1"/>
    <property type="molecule type" value="Genomic_DNA"/>
</dbReference>
<dbReference type="GO" id="GO:0005737">
    <property type="term" value="C:cytoplasm"/>
    <property type="evidence" value="ECO:0007669"/>
    <property type="project" value="UniProtKB-SubCell"/>
</dbReference>
<comment type="catalytic activity">
    <reaction evidence="7">
        <text>IMP + L-aspartate + GTP = N(6)-(1,2-dicarboxyethyl)-AMP + GDP + phosphate + 2 H(+)</text>
        <dbReference type="Rhea" id="RHEA:15753"/>
        <dbReference type="ChEBI" id="CHEBI:15378"/>
        <dbReference type="ChEBI" id="CHEBI:29991"/>
        <dbReference type="ChEBI" id="CHEBI:37565"/>
        <dbReference type="ChEBI" id="CHEBI:43474"/>
        <dbReference type="ChEBI" id="CHEBI:57567"/>
        <dbReference type="ChEBI" id="CHEBI:58053"/>
        <dbReference type="ChEBI" id="CHEBI:58189"/>
        <dbReference type="EC" id="6.3.4.4"/>
    </reaction>
</comment>
<dbReference type="UniPathway" id="UPA00075">
    <property type="reaction ID" value="UER00335"/>
</dbReference>